<feature type="repeat" description="WD" evidence="5">
    <location>
        <begin position="328"/>
        <end position="369"/>
    </location>
</feature>
<dbReference type="SUPFAM" id="SSF50998">
    <property type="entry name" value="Quinoprotein alcohol dehydrogenase-like"/>
    <property type="match status" value="1"/>
</dbReference>
<evidence type="ECO:0000313" key="9">
    <source>
        <dbReference type="Proteomes" id="UP000000844"/>
    </source>
</evidence>
<gene>
    <name evidence="8" type="ordered locus">Snas_5207</name>
</gene>
<dbReference type="PRINTS" id="PR00320">
    <property type="entry name" value="GPROTEINBRPT"/>
</dbReference>
<proteinExistence type="predicted"/>
<dbReference type="PROSITE" id="PS50082">
    <property type="entry name" value="WD_REPEATS_2"/>
    <property type="match status" value="4"/>
</dbReference>
<dbReference type="InterPro" id="IPR017441">
    <property type="entry name" value="Protein_kinase_ATP_BS"/>
</dbReference>
<keyword evidence="8" id="KW-0808">Transferase</keyword>
<evidence type="ECO:0000256" key="5">
    <source>
        <dbReference type="PROSITE-ProRule" id="PRU00221"/>
    </source>
</evidence>
<keyword evidence="9" id="KW-1185">Reference proteome</keyword>
<accession>D3QBV3</accession>
<dbReference type="AlphaFoldDB" id="D3QBV3"/>
<dbReference type="InterPro" id="IPR050349">
    <property type="entry name" value="WD_LIS1/nudF_dynein_reg"/>
</dbReference>
<dbReference type="eggNOG" id="COG2319">
    <property type="taxonomic scope" value="Bacteria"/>
</dbReference>
<dbReference type="SMART" id="SM00220">
    <property type="entry name" value="S_TKc"/>
    <property type="match status" value="1"/>
</dbReference>
<keyword evidence="1 5" id="KW-0853">WD repeat</keyword>
<dbReference type="Gene3D" id="1.10.510.10">
    <property type="entry name" value="Transferase(Phosphotransferase) domain 1"/>
    <property type="match status" value="1"/>
</dbReference>
<dbReference type="Pfam" id="PF00400">
    <property type="entry name" value="WD40"/>
    <property type="match status" value="5"/>
</dbReference>
<name>D3QBV3_STANL</name>
<evidence type="ECO:0000259" key="7">
    <source>
        <dbReference type="PROSITE" id="PS50011"/>
    </source>
</evidence>
<dbReference type="Proteomes" id="UP000000844">
    <property type="component" value="Chromosome"/>
</dbReference>
<keyword evidence="8" id="KW-0723">Serine/threonine-protein kinase</keyword>
<dbReference type="STRING" id="446470.Snas_5207"/>
<dbReference type="Gene3D" id="3.30.200.20">
    <property type="entry name" value="Phosphorylase Kinase, domain 1"/>
    <property type="match status" value="1"/>
</dbReference>
<feature type="repeat" description="WD" evidence="5">
    <location>
        <begin position="370"/>
        <end position="412"/>
    </location>
</feature>
<dbReference type="KEGG" id="sna:Snas_5207"/>
<feature type="binding site" evidence="6">
    <location>
        <position position="41"/>
    </location>
    <ligand>
        <name>ATP</name>
        <dbReference type="ChEBI" id="CHEBI:30616"/>
    </ligand>
</feature>
<dbReference type="InterPro" id="IPR019775">
    <property type="entry name" value="WD40_repeat_CS"/>
</dbReference>
<dbReference type="InterPro" id="IPR011047">
    <property type="entry name" value="Quinoprotein_ADH-like_sf"/>
</dbReference>
<evidence type="ECO:0000256" key="1">
    <source>
        <dbReference type="ARBA" id="ARBA00022574"/>
    </source>
</evidence>
<feature type="domain" description="Protein kinase" evidence="7">
    <location>
        <begin position="13"/>
        <end position="270"/>
    </location>
</feature>
<dbReference type="PROSITE" id="PS00107">
    <property type="entry name" value="PROTEIN_KINASE_ATP"/>
    <property type="match status" value="1"/>
</dbReference>
<evidence type="ECO:0000313" key="8">
    <source>
        <dbReference type="EMBL" id="ADD44842.1"/>
    </source>
</evidence>
<dbReference type="SUPFAM" id="SSF56112">
    <property type="entry name" value="Protein kinase-like (PK-like)"/>
    <property type="match status" value="1"/>
</dbReference>
<keyword evidence="8" id="KW-0418">Kinase</keyword>
<dbReference type="CDD" id="cd14014">
    <property type="entry name" value="STKc_PknB_like"/>
    <property type="match status" value="1"/>
</dbReference>
<keyword evidence="4 6" id="KW-0067">ATP-binding</keyword>
<keyword evidence="2" id="KW-0677">Repeat</keyword>
<dbReference type="InterPro" id="IPR000719">
    <property type="entry name" value="Prot_kinase_dom"/>
</dbReference>
<dbReference type="GO" id="GO:0004674">
    <property type="term" value="F:protein serine/threonine kinase activity"/>
    <property type="evidence" value="ECO:0007669"/>
    <property type="project" value="UniProtKB-KW"/>
</dbReference>
<dbReference type="Gene3D" id="2.130.10.10">
    <property type="entry name" value="YVTN repeat-like/Quinoprotein amine dehydrogenase"/>
    <property type="match status" value="2"/>
</dbReference>
<dbReference type="HOGENOM" id="CLU_000288_135_1_11"/>
<evidence type="ECO:0000256" key="6">
    <source>
        <dbReference type="PROSITE-ProRule" id="PRU10141"/>
    </source>
</evidence>
<dbReference type="CDD" id="cd00200">
    <property type="entry name" value="WD40"/>
    <property type="match status" value="1"/>
</dbReference>
<evidence type="ECO:0000256" key="4">
    <source>
        <dbReference type="ARBA" id="ARBA00022840"/>
    </source>
</evidence>
<protein>
    <submittedName>
        <fullName evidence="8">Serine/threonine protein kinase with WD40 repeats</fullName>
    </submittedName>
</protein>
<dbReference type="PROSITE" id="PS00108">
    <property type="entry name" value="PROTEIN_KINASE_ST"/>
    <property type="match status" value="1"/>
</dbReference>
<sequence>MMDELRPAQVGPYRLTASLGAGGMGEVFLGVSPDGGKVAVKLLNPDLADSAVYRERFAREIAAAKRVSGRHTVRVVDADPEAESPWLATEYVPGPTLHELVRDDGVLDAAALRQLGAALAEGLTAIHSHGLVHRDLKPGNVIMAADGPRIIDFGVAQAADASTLTGTGAVVGTYAFTSPEQIRADQSGPASDVFTLGSVLVFAATGRSPFDASTIPVIVHRILSQTPDLDGVPRDLRRLIGDCLAKDPAARPSPAVVASVLSGDLDATTLEATRVESRPVERPRGVSRRGLIVGGAGIVATAVVAVPTILLRWNSTADGTDSKPYATLSGHKGGIAAAIFSVDDKTIATGGADKSIRLWNVPNGEQVGKYTGHTDGVTSLCWDPEDQNLLISGGRDGTVRMWDLEGGLLEQVNEIGNHAVTGVAYDSSTNLASGLDNGEVRLWHNNASSGAQVLTGHTGRVTSVATTLLNTGGNNTPIAISAAAEGKDSALRIWNMDTGKRLAVLAGHTDDVLNVAASRDMGYVASASKDKTVRLWDPAAGSSVGILKGHSGPVYGVAFDNAQETLASGSVDGTVRLWKVSTGEHLTTLTGGPEHPSALAISGDGTTVIAGDRLWRLT</sequence>
<dbReference type="InterPro" id="IPR020472">
    <property type="entry name" value="WD40_PAC1"/>
</dbReference>
<dbReference type="GO" id="GO:0005524">
    <property type="term" value="F:ATP binding"/>
    <property type="evidence" value="ECO:0007669"/>
    <property type="project" value="UniProtKB-UniRule"/>
</dbReference>
<organism evidence="8 9">
    <name type="scientific">Stackebrandtia nassauensis (strain DSM 44728 / CIP 108903 / NRRL B-16338 / NBRC 102104 / LLR-40K-21)</name>
    <dbReference type="NCBI Taxonomy" id="446470"/>
    <lineage>
        <taxon>Bacteria</taxon>
        <taxon>Bacillati</taxon>
        <taxon>Actinomycetota</taxon>
        <taxon>Actinomycetes</taxon>
        <taxon>Glycomycetales</taxon>
        <taxon>Glycomycetaceae</taxon>
        <taxon>Stackebrandtia</taxon>
    </lineage>
</organism>
<dbReference type="eggNOG" id="COG0515">
    <property type="taxonomic scope" value="Bacteria"/>
</dbReference>
<dbReference type="InterPro" id="IPR001680">
    <property type="entry name" value="WD40_rpt"/>
</dbReference>
<dbReference type="EMBL" id="CP001778">
    <property type="protein sequence ID" value="ADD44842.1"/>
    <property type="molecule type" value="Genomic_DNA"/>
</dbReference>
<reference evidence="8 9" key="1">
    <citation type="journal article" date="2009" name="Stand. Genomic Sci.">
        <title>Complete genome sequence of Stackebrandtia nassauensis type strain (LLR-40K-21).</title>
        <authorList>
            <person name="Munk C."/>
            <person name="Lapidus A."/>
            <person name="Copeland A."/>
            <person name="Jando M."/>
            <person name="Mayilraj S."/>
            <person name="Glavina Del Rio T."/>
            <person name="Nolan M."/>
            <person name="Chen F."/>
            <person name="Lucas S."/>
            <person name="Tice H."/>
            <person name="Cheng J.F."/>
            <person name="Han C."/>
            <person name="Detter J.C."/>
            <person name="Bruce D."/>
            <person name="Goodwin L."/>
            <person name="Chain P."/>
            <person name="Pitluck S."/>
            <person name="Goker M."/>
            <person name="Ovchinikova G."/>
            <person name="Pati A."/>
            <person name="Ivanova N."/>
            <person name="Mavromatis K."/>
            <person name="Chen A."/>
            <person name="Palaniappan K."/>
            <person name="Land M."/>
            <person name="Hauser L."/>
            <person name="Chang Y.J."/>
            <person name="Jeffries C.D."/>
            <person name="Bristow J."/>
            <person name="Eisen J.A."/>
            <person name="Markowitz V."/>
            <person name="Hugenholtz P."/>
            <person name="Kyrpides N.C."/>
            <person name="Klenk H.P."/>
        </authorList>
    </citation>
    <scope>NUCLEOTIDE SEQUENCE [LARGE SCALE GENOMIC DNA]</scope>
    <source>
        <strain evidence="9">DSM 44728 / CIP 108903 / NRRL B-16338 / NBRC 102104 / LLR-40K-21</strain>
    </source>
</reference>
<evidence type="ECO:0000256" key="2">
    <source>
        <dbReference type="ARBA" id="ARBA00022737"/>
    </source>
</evidence>
<keyword evidence="3 6" id="KW-0547">Nucleotide-binding</keyword>
<dbReference type="PROSITE" id="PS50011">
    <property type="entry name" value="PROTEIN_KINASE_DOM"/>
    <property type="match status" value="1"/>
</dbReference>
<dbReference type="InterPro" id="IPR015943">
    <property type="entry name" value="WD40/YVTN_repeat-like_dom_sf"/>
</dbReference>
<evidence type="ECO:0000256" key="3">
    <source>
        <dbReference type="ARBA" id="ARBA00022741"/>
    </source>
</evidence>
<dbReference type="InterPro" id="IPR011009">
    <property type="entry name" value="Kinase-like_dom_sf"/>
</dbReference>
<dbReference type="PROSITE" id="PS50294">
    <property type="entry name" value="WD_REPEATS_REGION"/>
    <property type="match status" value="4"/>
</dbReference>
<dbReference type="SMART" id="SM00320">
    <property type="entry name" value="WD40"/>
    <property type="match status" value="6"/>
</dbReference>
<feature type="repeat" description="WD" evidence="5">
    <location>
        <begin position="547"/>
        <end position="588"/>
    </location>
</feature>
<dbReference type="InterPro" id="IPR008271">
    <property type="entry name" value="Ser/Thr_kinase_AS"/>
</dbReference>
<dbReference type="PROSITE" id="PS00678">
    <property type="entry name" value="WD_REPEATS_1"/>
    <property type="match status" value="2"/>
</dbReference>
<dbReference type="Pfam" id="PF00069">
    <property type="entry name" value="Pkinase"/>
    <property type="match status" value="1"/>
</dbReference>
<feature type="repeat" description="WD" evidence="5">
    <location>
        <begin position="505"/>
        <end position="546"/>
    </location>
</feature>
<dbReference type="PANTHER" id="PTHR44129">
    <property type="entry name" value="WD REPEAT-CONTAINING PROTEIN POP1"/>
    <property type="match status" value="1"/>
</dbReference>